<dbReference type="SUPFAM" id="SSF160975">
    <property type="entry name" value="AF1531-like"/>
    <property type="match status" value="1"/>
</dbReference>
<dbReference type="Pfam" id="PF14579">
    <property type="entry name" value="HHH_6"/>
    <property type="match status" value="1"/>
</dbReference>
<organism evidence="3">
    <name type="scientific">marine sediment metagenome</name>
    <dbReference type="NCBI Taxonomy" id="412755"/>
    <lineage>
        <taxon>unclassified sequences</taxon>
        <taxon>metagenomes</taxon>
        <taxon>ecological metagenomes</taxon>
    </lineage>
</organism>
<accession>X0YXH2</accession>
<dbReference type="InterPro" id="IPR004805">
    <property type="entry name" value="DnaE2/DnaE/PolC"/>
</dbReference>
<evidence type="ECO:0008006" key="4">
    <source>
        <dbReference type="Google" id="ProtNLM"/>
    </source>
</evidence>
<feature type="domain" description="DNA polymerase III alpha subunit finger" evidence="2">
    <location>
        <begin position="2"/>
        <end position="74"/>
    </location>
</feature>
<dbReference type="AlphaFoldDB" id="X0YXH2"/>
<feature type="domain" description="DNA polymerase helix-hairpin-helix motif" evidence="1">
    <location>
        <begin position="150"/>
        <end position="222"/>
    </location>
</feature>
<protein>
    <recommendedName>
        <fullName evidence="4">DNA polymerase III alpha subunit finger domain-containing protein</fullName>
    </recommendedName>
</protein>
<evidence type="ECO:0000313" key="3">
    <source>
        <dbReference type="EMBL" id="GAG52953.1"/>
    </source>
</evidence>
<dbReference type="GO" id="GO:0008408">
    <property type="term" value="F:3'-5' exonuclease activity"/>
    <property type="evidence" value="ECO:0007669"/>
    <property type="project" value="InterPro"/>
</dbReference>
<name>X0YXH2_9ZZZZ</name>
<dbReference type="GO" id="GO:0006260">
    <property type="term" value="P:DNA replication"/>
    <property type="evidence" value="ECO:0007669"/>
    <property type="project" value="InterPro"/>
</dbReference>
<dbReference type="Gene3D" id="1.10.150.870">
    <property type="match status" value="1"/>
</dbReference>
<sequence length="222" mass="24778">MHGQEEVTYLHPALAPILEETYGITVYQEQIMYTAMNLAGYSASEADNLRKAVAKKKADALQQQRKKFVSGAVQGGIPQNTASAIFDQWETFARYGFPKGHAADYAVICVQTAYLKTHYPLEYMTALLSVFKHDNDKVAIYIADCRRMGLDALSPDINTSGLDFEIEDRLDRPAGIRFGLGAVKNVGESAVETILKARREGDPFESLEDFARRVDLRHVGKR</sequence>
<reference evidence="3" key="1">
    <citation type="journal article" date="2014" name="Front. Microbiol.">
        <title>High frequency of phylogenetically diverse reductive dehalogenase-homologous genes in deep subseafloor sedimentary metagenomes.</title>
        <authorList>
            <person name="Kawai M."/>
            <person name="Futagami T."/>
            <person name="Toyoda A."/>
            <person name="Takaki Y."/>
            <person name="Nishi S."/>
            <person name="Hori S."/>
            <person name="Arai W."/>
            <person name="Tsubouchi T."/>
            <person name="Morono Y."/>
            <person name="Uchiyama I."/>
            <person name="Ito T."/>
            <person name="Fujiyama A."/>
            <person name="Inagaki F."/>
            <person name="Takami H."/>
        </authorList>
    </citation>
    <scope>NUCLEOTIDE SEQUENCE</scope>
    <source>
        <strain evidence="3">Expedition CK06-06</strain>
    </source>
</reference>
<dbReference type="InterPro" id="IPR029460">
    <property type="entry name" value="DNAPol_HHH"/>
</dbReference>
<proteinExistence type="predicted"/>
<comment type="caution">
    <text evidence="3">The sequence shown here is derived from an EMBL/GenBank/DDBJ whole genome shotgun (WGS) entry which is preliminary data.</text>
</comment>
<dbReference type="PANTHER" id="PTHR32294">
    <property type="entry name" value="DNA POLYMERASE III SUBUNIT ALPHA"/>
    <property type="match status" value="1"/>
</dbReference>
<dbReference type="InterPro" id="IPR040982">
    <property type="entry name" value="DNA_pol3_finger"/>
</dbReference>
<gene>
    <name evidence="3" type="ORF">S01H1_76076</name>
</gene>
<evidence type="ECO:0000259" key="1">
    <source>
        <dbReference type="Pfam" id="PF14579"/>
    </source>
</evidence>
<dbReference type="Pfam" id="PF17657">
    <property type="entry name" value="DNA_pol3_finger"/>
    <property type="match status" value="1"/>
</dbReference>
<dbReference type="EMBL" id="BARS01051033">
    <property type="protein sequence ID" value="GAG52953.1"/>
    <property type="molecule type" value="Genomic_DNA"/>
</dbReference>
<evidence type="ECO:0000259" key="2">
    <source>
        <dbReference type="Pfam" id="PF17657"/>
    </source>
</evidence>
<feature type="non-terminal residue" evidence="3">
    <location>
        <position position="222"/>
    </location>
</feature>
<dbReference type="PANTHER" id="PTHR32294:SF0">
    <property type="entry name" value="DNA POLYMERASE III SUBUNIT ALPHA"/>
    <property type="match status" value="1"/>
</dbReference>